<dbReference type="Pfam" id="PF17782">
    <property type="entry name" value="WHD_DprA"/>
    <property type="match status" value="1"/>
</dbReference>
<evidence type="ECO:0000313" key="5">
    <source>
        <dbReference type="Proteomes" id="UP000019443"/>
    </source>
</evidence>
<gene>
    <name evidence="4" type="primary">smf1</name>
    <name evidence="4" type="ORF">LPU83_1693</name>
</gene>
<feature type="domain" description="DprA winged helix" evidence="3">
    <location>
        <begin position="77"/>
        <end position="123"/>
    </location>
</feature>
<name>W6RF85_9HYPH</name>
<dbReference type="EMBL" id="HG916852">
    <property type="protein sequence ID" value="CDM57358.1"/>
    <property type="molecule type" value="Genomic_DNA"/>
</dbReference>
<dbReference type="PANTHER" id="PTHR43022">
    <property type="entry name" value="PROTEIN SMF"/>
    <property type="match status" value="1"/>
</dbReference>
<dbReference type="Gene3D" id="3.40.50.450">
    <property type="match status" value="1"/>
</dbReference>
<dbReference type="KEGG" id="rhl:LPU83_1693"/>
<dbReference type="InterPro" id="IPR036388">
    <property type="entry name" value="WH-like_DNA-bd_sf"/>
</dbReference>
<protein>
    <submittedName>
        <fullName evidence="4">Protein smf</fullName>
    </submittedName>
</protein>
<dbReference type="HOGENOM" id="CLU_144815_0_0_5"/>
<keyword evidence="5" id="KW-1185">Reference proteome</keyword>
<sequence length="123" mass="12941">MRPGSLIMARLAGEFSRPVFAVPGSPLDRRCHSTNELLKDGAMIFTTPGDLTEALAPLSQIDRSSAPVAARGRSFDTAAGDPDRSLIVDALGPTSVEVDDVIRHTSLPAPSVYLALLELTIAG</sequence>
<comment type="similarity">
    <text evidence="1">Belongs to the DprA/Smf family.</text>
</comment>
<evidence type="ECO:0000259" key="2">
    <source>
        <dbReference type="Pfam" id="PF02481"/>
    </source>
</evidence>
<dbReference type="AlphaFoldDB" id="W6RF85"/>
<feature type="domain" description="Smf/DprA SLOG" evidence="2">
    <location>
        <begin position="2"/>
        <end position="55"/>
    </location>
</feature>
<dbReference type="InterPro" id="IPR041614">
    <property type="entry name" value="DprA_WH"/>
</dbReference>
<dbReference type="InterPro" id="IPR003488">
    <property type="entry name" value="DprA"/>
</dbReference>
<organism evidence="4 5">
    <name type="scientific">Rhizobium favelukesii</name>
    <dbReference type="NCBI Taxonomy" id="348824"/>
    <lineage>
        <taxon>Bacteria</taxon>
        <taxon>Pseudomonadati</taxon>
        <taxon>Pseudomonadota</taxon>
        <taxon>Alphaproteobacteria</taxon>
        <taxon>Hyphomicrobiales</taxon>
        <taxon>Rhizobiaceae</taxon>
        <taxon>Rhizobium/Agrobacterium group</taxon>
        <taxon>Rhizobium</taxon>
    </lineage>
</organism>
<accession>W6RF85</accession>
<dbReference type="Pfam" id="PF02481">
    <property type="entry name" value="DNA_processg_A"/>
    <property type="match status" value="1"/>
</dbReference>
<dbReference type="PATRIC" id="fig|348824.6.peg.1815"/>
<dbReference type="GO" id="GO:0009294">
    <property type="term" value="P:DNA-mediated transformation"/>
    <property type="evidence" value="ECO:0007669"/>
    <property type="project" value="InterPro"/>
</dbReference>
<evidence type="ECO:0000256" key="1">
    <source>
        <dbReference type="ARBA" id="ARBA00006525"/>
    </source>
</evidence>
<dbReference type="PANTHER" id="PTHR43022:SF1">
    <property type="entry name" value="PROTEIN SMF"/>
    <property type="match status" value="1"/>
</dbReference>
<dbReference type="Gene3D" id="1.10.10.10">
    <property type="entry name" value="Winged helix-like DNA-binding domain superfamily/Winged helix DNA-binding domain"/>
    <property type="match status" value="1"/>
</dbReference>
<evidence type="ECO:0000313" key="4">
    <source>
        <dbReference type="EMBL" id="CDM57358.1"/>
    </source>
</evidence>
<evidence type="ECO:0000259" key="3">
    <source>
        <dbReference type="Pfam" id="PF17782"/>
    </source>
</evidence>
<proteinExistence type="inferred from homology"/>
<dbReference type="InterPro" id="IPR057666">
    <property type="entry name" value="DrpA_SLOG"/>
</dbReference>
<dbReference type="eggNOG" id="COG0758">
    <property type="taxonomic scope" value="Bacteria"/>
</dbReference>
<reference evidence="4" key="1">
    <citation type="submission" date="2013-11" db="EMBL/GenBank/DDBJ databases">
        <title>Draft genome sequence of the broad-host-range Rhizobium sp. LPU83 strain, a member of the low-genetic diversity Oregon-like Rhizobium sp. group.</title>
        <authorList>
            <person name="Wibberg D."/>
            <person name="Puehler A."/>
            <person name="Schlueter A."/>
        </authorList>
    </citation>
    <scope>NUCLEOTIDE SEQUENCE [LARGE SCALE GENOMIC DNA]</scope>
    <source>
        <strain evidence="4">LPU83</strain>
    </source>
</reference>
<dbReference type="Proteomes" id="UP000019443">
    <property type="component" value="Chromosome"/>
</dbReference>